<proteinExistence type="predicted"/>
<keyword evidence="2" id="KW-1185">Reference proteome</keyword>
<evidence type="ECO:0000313" key="1">
    <source>
        <dbReference type="EMBL" id="ONM50491.1"/>
    </source>
</evidence>
<dbReference type="Proteomes" id="UP000188836">
    <property type="component" value="Unassembled WGS sequence"/>
</dbReference>
<name>A0A1V2TMB9_9NOCA</name>
<evidence type="ECO:0000313" key="2">
    <source>
        <dbReference type="Proteomes" id="UP000188836"/>
    </source>
</evidence>
<organism evidence="1 2">
    <name type="scientific">Nocardia donostiensis</name>
    <dbReference type="NCBI Taxonomy" id="1538463"/>
    <lineage>
        <taxon>Bacteria</taxon>
        <taxon>Bacillati</taxon>
        <taxon>Actinomycetota</taxon>
        <taxon>Actinomycetes</taxon>
        <taxon>Mycobacteriales</taxon>
        <taxon>Nocardiaceae</taxon>
        <taxon>Nocardia</taxon>
    </lineage>
</organism>
<reference evidence="1 2" key="1">
    <citation type="journal article" date="2016" name="Antonie Van Leeuwenhoek">
        <title>Nocardia donostiensis sp. nov., isolated from human respiratory specimens.</title>
        <authorList>
            <person name="Ercibengoa M."/>
            <person name="Bell M."/>
            <person name="Marimon J.M."/>
            <person name="Humrighouse B."/>
            <person name="Klenk H.P."/>
            <person name="Potter G."/>
            <person name="Perez-Trallero E."/>
        </authorList>
    </citation>
    <scope>NUCLEOTIDE SEQUENCE [LARGE SCALE GENOMIC DNA]</scope>
    <source>
        <strain evidence="1 2">X1655</strain>
    </source>
</reference>
<dbReference type="AlphaFoldDB" id="A0A1V2TMB9"/>
<dbReference type="RefSeq" id="WP_077114359.1">
    <property type="nucleotide sequence ID" value="NZ_MUKP01000026.1"/>
</dbReference>
<dbReference type="STRING" id="1538463.B0T36_01355"/>
<dbReference type="EMBL" id="MUMY01000001">
    <property type="protein sequence ID" value="ONM50491.1"/>
    <property type="molecule type" value="Genomic_DNA"/>
</dbReference>
<gene>
    <name evidence="1" type="ORF">B0T46_00795</name>
</gene>
<protein>
    <submittedName>
        <fullName evidence="1">Uncharacterized protein</fullName>
    </submittedName>
</protein>
<dbReference type="OrthoDB" id="4544694at2"/>
<sequence length="137" mass="15330">MRDRAGLRVTVDRLSAAPRYLGLSAFATVAGVDSLSLSRWRVDGPVWVPAPDVLLGEQKRCGWAPGCVKEWSVSVRPVERPEPQVYWDAAQMRRCYGLSYELLWKCVVEDNALPIPAIWVDDSPGWLPQLPGVRRNG</sequence>
<accession>A0A1V2TMB9</accession>
<comment type="caution">
    <text evidence="1">The sequence shown here is derived from an EMBL/GenBank/DDBJ whole genome shotgun (WGS) entry which is preliminary data.</text>
</comment>